<gene>
    <name evidence="1" type="ORF">OKIOD_LOCUS14546</name>
</gene>
<evidence type="ECO:0000313" key="1">
    <source>
        <dbReference type="EMBL" id="CAG5111477.1"/>
    </source>
</evidence>
<keyword evidence="2" id="KW-1185">Reference proteome</keyword>
<reference evidence="1 2" key="1">
    <citation type="submission" date="2021-04" db="EMBL/GenBank/DDBJ databases">
        <authorList>
            <person name="Bliznina A."/>
        </authorList>
    </citation>
    <scope>NUCLEOTIDE SEQUENCE [LARGE SCALE GENOMIC DNA]</scope>
</reference>
<evidence type="ECO:0000313" key="2">
    <source>
        <dbReference type="Proteomes" id="UP001158576"/>
    </source>
</evidence>
<sequence length="238" mass="28309">MEQFFRSLLETNRLSSLTQRIVQDRYKAEINNDKEMTANQSDRLISVVVEMTKAEREKKFEGIDRIKLEEARKIIDERIDTLTRKLDQTAEIDGRTSNRLKGFWIIRDFFLLFESKLEDDEYNNTAWLQKAARFLIETAKEIEGFRERGAELDREEARLDEEVARRGRKAAQMRIVTADISRLQAVFYHYFMQIFRIPLDAPDRQEQIERLLELTDKIGEEVDKRLDEYDAQFNVQST</sequence>
<name>A0ABN7T342_OIKDI</name>
<proteinExistence type="predicted"/>
<dbReference type="EMBL" id="OU015567">
    <property type="protein sequence ID" value="CAG5111477.1"/>
    <property type="molecule type" value="Genomic_DNA"/>
</dbReference>
<protein>
    <submittedName>
        <fullName evidence="1">Oidioi.mRNA.OKI2018_I69.chr2.g5781.t1.cds</fullName>
    </submittedName>
</protein>
<accession>A0ABN7T342</accession>
<dbReference type="Proteomes" id="UP001158576">
    <property type="component" value="Chromosome 2"/>
</dbReference>
<organism evidence="1 2">
    <name type="scientific">Oikopleura dioica</name>
    <name type="common">Tunicate</name>
    <dbReference type="NCBI Taxonomy" id="34765"/>
    <lineage>
        <taxon>Eukaryota</taxon>
        <taxon>Metazoa</taxon>
        <taxon>Chordata</taxon>
        <taxon>Tunicata</taxon>
        <taxon>Appendicularia</taxon>
        <taxon>Copelata</taxon>
        <taxon>Oikopleuridae</taxon>
        <taxon>Oikopleura</taxon>
    </lineage>
</organism>